<proteinExistence type="predicted"/>
<keyword evidence="3" id="KW-1185">Reference proteome</keyword>
<comment type="caution">
    <text evidence="2">The sequence shown here is derived from an EMBL/GenBank/DDBJ whole genome shotgun (WGS) entry which is preliminary data.</text>
</comment>
<evidence type="ECO:0000313" key="3">
    <source>
        <dbReference type="Proteomes" id="UP001500253"/>
    </source>
</evidence>
<protein>
    <submittedName>
        <fullName evidence="2">Uncharacterized protein</fullName>
    </submittedName>
</protein>
<dbReference type="Proteomes" id="UP001500253">
    <property type="component" value="Unassembled WGS sequence"/>
</dbReference>
<reference evidence="2 3" key="1">
    <citation type="journal article" date="2019" name="Int. J. Syst. Evol. Microbiol.">
        <title>The Global Catalogue of Microorganisms (GCM) 10K type strain sequencing project: providing services to taxonomists for standard genome sequencing and annotation.</title>
        <authorList>
            <consortium name="The Broad Institute Genomics Platform"/>
            <consortium name="The Broad Institute Genome Sequencing Center for Infectious Disease"/>
            <person name="Wu L."/>
            <person name="Ma J."/>
        </authorList>
    </citation>
    <scope>NUCLEOTIDE SEQUENCE [LARGE SCALE GENOMIC DNA]</scope>
    <source>
        <strain evidence="2 3">JCM 4316</strain>
    </source>
</reference>
<accession>A0ABN3GUN7</accession>
<feature type="region of interest" description="Disordered" evidence="1">
    <location>
        <begin position="85"/>
        <end position="194"/>
    </location>
</feature>
<evidence type="ECO:0000256" key="1">
    <source>
        <dbReference type="SAM" id="MobiDB-lite"/>
    </source>
</evidence>
<sequence>MTTSANARRLSPYCALYTAEPDTTPDEIHAYCKGPGEVRAKPVPPATRGALLFTVRCDCACHRARGRDVAVSIGQRHADATACRCPKLTANPGPSSVKPPAHPRQGRLRTAQTTAAEVPESLAPASRLQASGRDEDRATARGHPRASELAGGPMRLQHVVRQDPGDGDTMPDTDAPTPGGQTPGDSDDGRQYAH</sequence>
<gene>
    <name evidence="2" type="ORF">GCM10010246_57890</name>
</gene>
<evidence type="ECO:0000313" key="2">
    <source>
        <dbReference type="EMBL" id="GAA2360083.1"/>
    </source>
</evidence>
<organism evidence="2 3">
    <name type="scientific">Streptomyces cuspidosporus</name>
    <dbReference type="NCBI Taxonomy" id="66882"/>
    <lineage>
        <taxon>Bacteria</taxon>
        <taxon>Bacillati</taxon>
        <taxon>Actinomycetota</taxon>
        <taxon>Actinomycetes</taxon>
        <taxon>Kitasatosporales</taxon>
        <taxon>Streptomycetaceae</taxon>
        <taxon>Streptomyces</taxon>
    </lineage>
</organism>
<name>A0ABN3GUN7_9ACTN</name>
<dbReference type="EMBL" id="BAAASD010000030">
    <property type="protein sequence ID" value="GAA2360083.1"/>
    <property type="molecule type" value="Genomic_DNA"/>
</dbReference>